<protein>
    <submittedName>
        <fullName evidence="1">Uncharacterized protein</fullName>
    </submittedName>
</protein>
<name>A0A401USC4_9CLOT</name>
<comment type="caution">
    <text evidence="1">The sequence shown here is derived from an EMBL/GenBank/DDBJ whole genome shotgun (WGS) entry which is preliminary data.</text>
</comment>
<dbReference type="AlphaFoldDB" id="A0A401USC4"/>
<keyword evidence="2" id="KW-1185">Reference proteome</keyword>
<reference evidence="1 2" key="1">
    <citation type="submission" date="2018-11" db="EMBL/GenBank/DDBJ databases">
        <title>Genome sequencing and assembly of Clostridium tagluense strain A121.</title>
        <authorList>
            <person name="Murakami T."/>
            <person name="Segawa T."/>
            <person name="Shcherbakova V.A."/>
            <person name="Mori H."/>
            <person name="Yoshimura Y."/>
        </authorList>
    </citation>
    <scope>NUCLEOTIDE SEQUENCE [LARGE SCALE GENOMIC DNA]</scope>
    <source>
        <strain evidence="1 2">A121</strain>
    </source>
</reference>
<organism evidence="1 2">
    <name type="scientific">Clostridium tagluense</name>
    <dbReference type="NCBI Taxonomy" id="360422"/>
    <lineage>
        <taxon>Bacteria</taxon>
        <taxon>Bacillati</taxon>
        <taxon>Bacillota</taxon>
        <taxon>Clostridia</taxon>
        <taxon>Eubacteriales</taxon>
        <taxon>Clostridiaceae</taxon>
        <taxon>Clostridium</taxon>
    </lineage>
</organism>
<dbReference type="EMBL" id="BHYK01000033">
    <property type="protein sequence ID" value="GCD12443.1"/>
    <property type="molecule type" value="Genomic_DNA"/>
</dbReference>
<proteinExistence type="predicted"/>
<accession>A0A401USC4</accession>
<evidence type="ECO:0000313" key="2">
    <source>
        <dbReference type="Proteomes" id="UP000287872"/>
    </source>
</evidence>
<gene>
    <name evidence="1" type="ORF">Ctaglu_40660</name>
</gene>
<dbReference type="Proteomes" id="UP000287872">
    <property type="component" value="Unassembled WGS sequence"/>
</dbReference>
<sequence length="47" mass="5447">MKINLIFKNFIILISITTFLKGSFFVNSCNKDEDFKDKYGVQLVLSN</sequence>
<dbReference type="RefSeq" id="WP_164943990.1">
    <property type="nucleotide sequence ID" value="NZ_BHYK01000033.1"/>
</dbReference>
<evidence type="ECO:0000313" key="1">
    <source>
        <dbReference type="EMBL" id="GCD12443.1"/>
    </source>
</evidence>